<evidence type="ECO:0000256" key="1">
    <source>
        <dbReference type="SAM" id="SignalP"/>
    </source>
</evidence>
<organism evidence="2 3">
    <name type="scientific">Brassica napus</name>
    <name type="common">Rape</name>
    <dbReference type="NCBI Taxonomy" id="3708"/>
    <lineage>
        <taxon>Eukaryota</taxon>
        <taxon>Viridiplantae</taxon>
        <taxon>Streptophyta</taxon>
        <taxon>Embryophyta</taxon>
        <taxon>Tracheophyta</taxon>
        <taxon>Spermatophyta</taxon>
        <taxon>Magnoliopsida</taxon>
        <taxon>eudicotyledons</taxon>
        <taxon>Gunneridae</taxon>
        <taxon>Pentapetalae</taxon>
        <taxon>rosids</taxon>
        <taxon>malvids</taxon>
        <taxon>Brassicales</taxon>
        <taxon>Brassicaceae</taxon>
        <taxon>Brassiceae</taxon>
        <taxon>Brassica</taxon>
    </lineage>
</organism>
<accession>A0A078J070</accession>
<dbReference type="EMBL" id="LK033371">
    <property type="protein sequence ID" value="CDY55023.1"/>
    <property type="molecule type" value="Genomic_DNA"/>
</dbReference>
<gene>
    <name evidence="2" type="primary">BnaC03g75460D</name>
    <name evidence="2" type="ORF">GSBRNA2T00014987001</name>
</gene>
<dbReference type="Proteomes" id="UP000028999">
    <property type="component" value="Unassembled WGS sequence"/>
</dbReference>
<protein>
    <submittedName>
        <fullName evidence="2">BnaC03g75460D protein</fullName>
    </submittedName>
</protein>
<feature type="chain" id="PRO_5044539829" evidence="1">
    <location>
        <begin position="20"/>
        <end position="96"/>
    </location>
</feature>
<proteinExistence type="predicted"/>
<dbReference type="PaxDb" id="3708-A0A078J070"/>
<evidence type="ECO:0000313" key="3">
    <source>
        <dbReference type="Proteomes" id="UP000028999"/>
    </source>
</evidence>
<reference evidence="2 3" key="1">
    <citation type="journal article" date="2014" name="Science">
        <title>Plant genetics. Early allopolyploid evolution in the post-Neolithic Brassica napus oilseed genome.</title>
        <authorList>
            <person name="Chalhoub B."/>
            <person name="Denoeud F."/>
            <person name="Liu S."/>
            <person name="Parkin I.A."/>
            <person name="Tang H."/>
            <person name="Wang X."/>
            <person name="Chiquet J."/>
            <person name="Belcram H."/>
            <person name="Tong C."/>
            <person name="Samans B."/>
            <person name="Correa M."/>
            <person name="Da Silva C."/>
            <person name="Just J."/>
            <person name="Falentin C."/>
            <person name="Koh C.S."/>
            <person name="Le Clainche I."/>
            <person name="Bernard M."/>
            <person name="Bento P."/>
            <person name="Noel B."/>
            <person name="Labadie K."/>
            <person name="Alberti A."/>
            <person name="Charles M."/>
            <person name="Arnaud D."/>
            <person name="Guo H."/>
            <person name="Daviaud C."/>
            <person name="Alamery S."/>
            <person name="Jabbari K."/>
            <person name="Zhao M."/>
            <person name="Edger P.P."/>
            <person name="Chelaifa H."/>
            <person name="Tack D."/>
            <person name="Lassalle G."/>
            <person name="Mestiri I."/>
            <person name="Schnel N."/>
            <person name="Le Paslier M.C."/>
            <person name="Fan G."/>
            <person name="Renault V."/>
            <person name="Bayer P.E."/>
            <person name="Golicz A.A."/>
            <person name="Manoli S."/>
            <person name="Lee T.H."/>
            <person name="Thi V.H."/>
            <person name="Chalabi S."/>
            <person name="Hu Q."/>
            <person name="Fan C."/>
            <person name="Tollenaere R."/>
            <person name="Lu Y."/>
            <person name="Battail C."/>
            <person name="Shen J."/>
            <person name="Sidebottom C.H."/>
            <person name="Wang X."/>
            <person name="Canaguier A."/>
            <person name="Chauveau A."/>
            <person name="Berard A."/>
            <person name="Deniot G."/>
            <person name="Guan M."/>
            <person name="Liu Z."/>
            <person name="Sun F."/>
            <person name="Lim Y.P."/>
            <person name="Lyons E."/>
            <person name="Town C.D."/>
            <person name="Bancroft I."/>
            <person name="Wang X."/>
            <person name="Meng J."/>
            <person name="Ma J."/>
            <person name="Pires J.C."/>
            <person name="King G.J."/>
            <person name="Brunel D."/>
            <person name="Delourme R."/>
            <person name="Renard M."/>
            <person name="Aury J.M."/>
            <person name="Adams K.L."/>
            <person name="Batley J."/>
            <person name="Snowdon R.J."/>
            <person name="Tost J."/>
            <person name="Edwards D."/>
            <person name="Zhou Y."/>
            <person name="Hua W."/>
            <person name="Sharpe A.G."/>
            <person name="Paterson A.H."/>
            <person name="Guan C."/>
            <person name="Wincker P."/>
        </authorList>
    </citation>
    <scope>NUCLEOTIDE SEQUENCE [LARGE SCALE GENOMIC DNA]</scope>
    <source>
        <strain evidence="3">cv. Darmor-bzh</strain>
    </source>
</reference>
<dbReference type="Gramene" id="CDY55023">
    <property type="protein sequence ID" value="CDY55023"/>
    <property type="gene ID" value="GSBRNA2T00014987001"/>
</dbReference>
<feature type="signal peptide" evidence="1">
    <location>
        <begin position="1"/>
        <end position="19"/>
    </location>
</feature>
<name>A0A078J070_BRANA</name>
<keyword evidence="3" id="KW-1185">Reference proteome</keyword>
<keyword evidence="1" id="KW-0732">Signal</keyword>
<dbReference type="AlphaFoldDB" id="A0A078J070"/>
<sequence>MSSVVVFWPLFKYFVLAFAQEELVRKMYLDLLWTSIVCSNKGPTWLYQLLLLESYVRLIVREERFKSNSVLRAWCLTISRLSLLFEFTFSHIWMGF</sequence>
<evidence type="ECO:0000313" key="2">
    <source>
        <dbReference type="EMBL" id="CDY55023.1"/>
    </source>
</evidence>